<proteinExistence type="predicted"/>
<dbReference type="EMBL" id="BMAT01008102">
    <property type="protein sequence ID" value="GFR77901.1"/>
    <property type="molecule type" value="Genomic_DNA"/>
</dbReference>
<evidence type="ECO:0000313" key="2">
    <source>
        <dbReference type="Proteomes" id="UP000762676"/>
    </source>
</evidence>
<reference evidence="1 2" key="1">
    <citation type="journal article" date="2021" name="Elife">
        <title>Chloroplast acquisition without the gene transfer in kleptoplastic sea slugs, Plakobranchus ocellatus.</title>
        <authorList>
            <person name="Maeda T."/>
            <person name="Takahashi S."/>
            <person name="Yoshida T."/>
            <person name="Shimamura S."/>
            <person name="Takaki Y."/>
            <person name="Nagai Y."/>
            <person name="Toyoda A."/>
            <person name="Suzuki Y."/>
            <person name="Arimoto A."/>
            <person name="Ishii H."/>
            <person name="Satoh N."/>
            <person name="Nishiyama T."/>
            <person name="Hasebe M."/>
            <person name="Maruyama T."/>
            <person name="Minagawa J."/>
            <person name="Obokata J."/>
            <person name="Shigenobu S."/>
        </authorList>
    </citation>
    <scope>NUCLEOTIDE SEQUENCE [LARGE SCALE GENOMIC DNA]</scope>
</reference>
<dbReference type="Proteomes" id="UP000762676">
    <property type="component" value="Unassembled WGS sequence"/>
</dbReference>
<sequence>MGPRSGCTLARGLVPCPGVCTKRSADVVQACTQLVLCLCLTMLSVTCPVNSSALDCLDMPPIPFHATFSVWGKFRAVLRCPDKHEDIALNTPGENGVLYCDPHSPFNYDLRKVSRPTCNPKLVPAQIHIPVILSYLVPTCQGPIWETIKADIRHLLDQRLVQVPLPCGAGQAPCLADVYFICRGNWAVPHTKLNSHVEVQFSLTTKFFPEKGSEFYAAVIQKTRERAALEQPTSWQVENTRLLYHVVRSWTGTCNKYQNTLGTDLELSGVLTCRGCPRKYILRKNKCEPCRYNTYTHAPFQTVCNLCPPEQLWTNREDMINLCYVRP</sequence>
<protein>
    <submittedName>
        <fullName evidence="1">Uncharacterized protein</fullName>
    </submittedName>
</protein>
<keyword evidence="2" id="KW-1185">Reference proteome</keyword>
<accession>A0AAV4FZT5</accession>
<comment type="caution">
    <text evidence="1">The sequence shown here is derived from an EMBL/GenBank/DDBJ whole genome shotgun (WGS) entry which is preliminary data.</text>
</comment>
<evidence type="ECO:0000313" key="1">
    <source>
        <dbReference type="EMBL" id="GFR77901.1"/>
    </source>
</evidence>
<dbReference type="AlphaFoldDB" id="A0AAV4FZT5"/>
<name>A0AAV4FZT5_9GAST</name>
<gene>
    <name evidence="1" type="ORF">ElyMa_003980600</name>
</gene>
<organism evidence="1 2">
    <name type="scientific">Elysia marginata</name>
    <dbReference type="NCBI Taxonomy" id="1093978"/>
    <lineage>
        <taxon>Eukaryota</taxon>
        <taxon>Metazoa</taxon>
        <taxon>Spiralia</taxon>
        <taxon>Lophotrochozoa</taxon>
        <taxon>Mollusca</taxon>
        <taxon>Gastropoda</taxon>
        <taxon>Heterobranchia</taxon>
        <taxon>Euthyneura</taxon>
        <taxon>Panpulmonata</taxon>
        <taxon>Sacoglossa</taxon>
        <taxon>Placobranchoidea</taxon>
        <taxon>Plakobranchidae</taxon>
        <taxon>Elysia</taxon>
    </lineage>
</organism>